<organism evidence="1 2">
    <name type="scientific">Acinetobacter lwoffii NCTC 5866 = CIP 64.10 = NIPH 512</name>
    <dbReference type="NCBI Taxonomy" id="981327"/>
    <lineage>
        <taxon>Bacteria</taxon>
        <taxon>Pseudomonadati</taxon>
        <taxon>Pseudomonadota</taxon>
        <taxon>Gammaproteobacteria</taxon>
        <taxon>Moraxellales</taxon>
        <taxon>Moraxellaceae</taxon>
        <taxon>Acinetobacter</taxon>
    </lineage>
</organism>
<keyword evidence="2" id="KW-1185">Reference proteome</keyword>
<comment type="caution">
    <text evidence="1">The sequence shown here is derived from an EMBL/GenBank/DDBJ whole genome shotgun (WGS) entry which is preliminary data.</text>
</comment>
<dbReference type="InterPro" id="IPR049197">
    <property type="entry name" value="DUF6864"/>
</dbReference>
<name>A0ABP2ZJD7_ACILW</name>
<sequence length="129" mass="14565">MDHSTNANVFSASPPRFTIQKFVGELKVIDSGVLHCESSKPIRFLIDDFELVFNFINNDAISTQKIETKAENNPGLKLKLTLMNFNNPLGSGLLDPVQVVFYKGREIYVSFFTIVVEGNRQFNYSILSN</sequence>
<evidence type="ECO:0000313" key="1">
    <source>
        <dbReference type="EMBL" id="ESJ95620.1"/>
    </source>
</evidence>
<dbReference type="Pfam" id="PF21732">
    <property type="entry name" value="DUF6864"/>
    <property type="match status" value="1"/>
</dbReference>
<accession>A0ABP2ZJD7</accession>
<reference evidence="1 2" key="1">
    <citation type="submission" date="2013-10" db="EMBL/GenBank/DDBJ databases">
        <title>The Genome Sequence of Acinetobacter lwoffii NIPH 512.</title>
        <authorList>
            <consortium name="The Broad Institute Genomics Platform"/>
            <consortium name="The Broad Institute Genome Sequencing Center for Infectious Disease"/>
            <person name="Cerqueira G."/>
            <person name="Feldgarden M."/>
            <person name="Courvalin P."/>
            <person name="Grillot-Courvalin C."/>
            <person name="Clermont D."/>
            <person name="Rocha E."/>
            <person name="Yoon E.-J."/>
            <person name="Nemec A."/>
            <person name="Young S.K."/>
            <person name="Zeng Q."/>
            <person name="Gargeya S."/>
            <person name="Fitzgerald M."/>
            <person name="Abouelleil A."/>
            <person name="Alvarado L."/>
            <person name="Berlin A.M."/>
            <person name="Chapman S.B."/>
            <person name="Gainer-Dewar J."/>
            <person name="Goldberg J."/>
            <person name="Gnerre S."/>
            <person name="Griggs A."/>
            <person name="Gujja S."/>
            <person name="Hansen M."/>
            <person name="Howarth C."/>
            <person name="Imamovic A."/>
            <person name="Ireland A."/>
            <person name="Larimer J."/>
            <person name="McCowan C."/>
            <person name="Murphy C."/>
            <person name="Pearson M."/>
            <person name="Poon T.W."/>
            <person name="Priest M."/>
            <person name="Roberts A."/>
            <person name="Saif S."/>
            <person name="Shea T."/>
            <person name="Sykes S."/>
            <person name="Wortman J."/>
            <person name="Nusbaum C."/>
            <person name="Birren B."/>
        </authorList>
    </citation>
    <scope>NUCLEOTIDE SEQUENCE [LARGE SCALE GENOMIC DNA]</scope>
    <source>
        <strain evidence="1 2">NIPH 512</strain>
    </source>
</reference>
<proteinExistence type="predicted"/>
<dbReference type="Proteomes" id="UP000018465">
    <property type="component" value="Unassembled WGS sequence"/>
</dbReference>
<gene>
    <name evidence="1" type="ORF">P800_00434</name>
</gene>
<protein>
    <submittedName>
        <fullName evidence="1">Uncharacterized protein</fullName>
    </submittedName>
</protein>
<evidence type="ECO:0000313" key="2">
    <source>
        <dbReference type="Proteomes" id="UP000018465"/>
    </source>
</evidence>
<dbReference type="RefSeq" id="WP_004646433.1">
    <property type="nucleotide sequence ID" value="NZ_KI530561.1"/>
</dbReference>
<dbReference type="EMBL" id="AYHO01000002">
    <property type="protein sequence ID" value="ESJ95620.1"/>
    <property type="molecule type" value="Genomic_DNA"/>
</dbReference>